<proteinExistence type="predicted"/>
<evidence type="ECO:0000256" key="1">
    <source>
        <dbReference type="SAM" id="MobiDB-lite"/>
    </source>
</evidence>
<keyword evidence="3" id="KW-1185">Reference proteome</keyword>
<comment type="caution">
    <text evidence="2">The sequence shown here is derived from an EMBL/GenBank/DDBJ whole genome shotgun (WGS) entry which is preliminary data.</text>
</comment>
<feature type="region of interest" description="Disordered" evidence="1">
    <location>
        <begin position="21"/>
        <end position="58"/>
    </location>
</feature>
<accession>A0ABS9JQG4</accession>
<sequence>MAERPVVPTAPDLVLATETGSAVMTARRGRHAGRRRPALRYGRAGPAGAGRGAEAGGR</sequence>
<protein>
    <submittedName>
        <fullName evidence="2">Uncharacterized protein</fullName>
    </submittedName>
</protein>
<gene>
    <name evidence="2" type="ORF">L0F81_31780</name>
</gene>
<dbReference type="RefSeq" id="WP_161133203.1">
    <property type="nucleotide sequence ID" value="NZ_CBDRBY010000011.1"/>
</dbReference>
<feature type="compositionally biased region" description="Basic residues" evidence="1">
    <location>
        <begin position="27"/>
        <end position="38"/>
    </location>
</feature>
<name>A0ABS9JQG4_9ACTN</name>
<organism evidence="2 3">
    <name type="scientific">Streptomyces tricolor</name>
    <dbReference type="NCBI Taxonomy" id="68277"/>
    <lineage>
        <taxon>Bacteria</taxon>
        <taxon>Bacillati</taxon>
        <taxon>Actinomycetota</taxon>
        <taxon>Actinomycetes</taxon>
        <taxon>Kitasatosporales</taxon>
        <taxon>Streptomycetaceae</taxon>
        <taxon>Streptomyces</taxon>
        <taxon>Streptomyces violaceoruber group</taxon>
    </lineage>
</organism>
<feature type="compositionally biased region" description="Gly residues" evidence="1">
    <location>
        <begin position="45"/>
        <end position="58"/>
    </location>
</feature>
<evidence type="ECO:0000313" key="3">
    <source>
        <dbReference type="Proteomes" id="UP001299012"/>
    </source>
</evidence>
<dbReference type="Proteomes" id="UP001299012">
    <property type="component" value="Unassembled WGS sequence"/>
</dbReference>
<reference evidence="2 3" key="1">
    <citation type="submission" date="2022-01" db="EMBL/GenBank/DDBJ databases">
        <title>Draft Genome Sequences of Seven Type Strains of the Genus Streptomyces.</title>
        <authorList>
            <person name="Aziz S."/>
            <person name="Coretto E."/>
            <person name="Chronakova A."/>
            <person name="Sproer C."/>
            <person name="Huber K."/>
            <person name="Nouioui I."/>
            <person name="Gross H."/>
        </authorList>
    </citation>
    <scope>NUCLEOTIDE SEQUENCE [LARGE SCALE GENOMIC DNA]</scope>
    <source>
        <strain evidence="2 3">DSM 41685</strain>
    </source>
</reference>
<evidence type="ECO:0000313" key="2">
    <source>
        <dbReference type="EMBL" id="MCG0067800.1"/>
    </source>
</evidence>
<dbReference type="EMBL" id="JAKKZF010000174">
    <property type="protein sequence ID" value="MCG0067800.1"/>
    <property type="molecule type" value="Genomic_DNA"/>
</dbReference>